<feature type="compositionally biased region" description="Low complexity" evidence="1">
    <location>
        <begin position="523"/>
        <end position="534"/>
    </location>
</feature>
<name>A0A4D5XF57_9VIRU</name>
<dbReference type="PANTHER" id="PTHR11070:SF2">
    <property type="entry name" value="ATP-DEPENDENT DNA HELICASE SRS2"/>
    <property type="match status" value="1"/>
</dbReference>
<accession>A0A4D5XF57</accession>
<dbReference type="GO" id="GO:0043138">
    <property type="term" value="F:3'-5' DNA helicase activity"/>
    <property type="evidence" value="ECO:0007669"/>
    <property type="project" value="TreeGrafter"/>
</dbReference>
<evidence type="ECO:0000313" key="3">
    <source>
        <dbReference type="EMBL" id="QBK89328.1"/>
    </source>
</evidence>
<evidence type="ECO:0000259" key="2">
    <source>
        <dbReference type="SMART" id="SM00487"/>
    </source>
</evidence>
<dbReference type="InterPro" id="IPR027417">
    <property type="entry name" value="P-loop_NTPase"/>
</dbReference>
<sequence length="707" mass="83127">MITKHKKNITIINDIDLPPASQEQLNVIKYLETNNVIVDSVAGSGKTTTILYVAQHHKNKTILLLTYNKKLKMETRRKVKKLNITNMEVHSYHSFCVKYYKRNCYTDHGIIHILKNNTKRLNIYKYDMIILDEAQDITPIYYKLICKIHKDNNNYDCKLCIVGDKFQSIYAFNKADARFITYASKLFNYNNISFKETKLSTSFRVTNEMAEFINKCMLKTNRIKANKKGAKVRYIICNVFADKYNSNNRHTSNRPYEEIQYYIRKGYKYSDIFVVAPSVKSSKTPTRQLANRLSQEGVPVYVPVSDEESLDQKVLMGKLVFSSIHQIKGLERPVCIVFGFDDTYFKYYKKNCDPYVCPNELYVATTRSKEMLTIFHHRTNGFLPFLNVNNLRNICYFEQDRYKPKHYISDNDPATDIAVTNLIKHMPVDVLNNAMQYIDIKLCEKKGKMIKIPINTKQNDLYESVSEITGIAIPSYYELIKKGNMTIYDMREYYLKPQSNNENIFRTNMFGSKYKDDSDSDSDNNNNNNNNRSNIDIDKIDINNITPSELLYLANNWNAYKNQYIFKLNQIKKYDWLSKENLNKCVKRLEKYISSNAIFEKQYILTEQELRNKRLIGYVDCIDLIDINKSKDKVVNLWEFKCVSELQTEHKLQLALYMYLHLKILNKRSNIKNGYKLGCYLFNILDGEMYSIKSDVTRLTKMVDYLI</sequence>
<feature type="region of interest" description="Disordered" evidence="1">
    <location>
        <begin position="515"/>
        <end position="534"/>
    </location>
</feature>
<reference evidence="3" key="1">
    <citation type="journal article" date="2019" name="MBio">
        <title>Virus Genomes from Deep Sea Sediments Expand the Ocean Megavirome and Support Independent Origins of Viral Gigantism.</title>
        <authorList>
            <person name="Backstrom D."/>
            <person name="Yutin N."/>
            <person name="Jorgensen S.L."/>
            <person name="Dharamshi J."/>
            <person name="Homa F."/>
            <person name="Zaremba-Niedwiedzka K."/>
            <person name="Spang A."/>
            <person name="Wolf Y.I."/>
            <person name="Koonin E.V."/>
            <person name="Ettema T.J."/>
        </authorList>
    </citation>
    <scope>NUCLEOTIDE SEQUENCE</scope>
</reference>
<keyword evidence="3" id="KW-0347">Helicase</keyword>
<organism evidence="3">
    <name type="scientific">Mimivirus LCMiAC02</name>
    <dbReference type="NCBI Taxonomy" id="2506609"/>
    <lineage>
        <taxon>Viruses</taxon>
        <taxon>Varidnaviria</taxon>
        <taxon>Bamfordvirae</taxon>
        <taxon>Nucleocytoviricota</taxon>
        <taxon>Megaviricetes</taxon>
        <taxon>Imitervirales</taxon>
        <taxon>Mimiviridae</taxon>
        <taxon>Klosneuvirinae</taxon>
    </lineage>
</organism>
<evidence type="ECO:0000256" key="1">
    <source>
        <dbReference type="SAM" id="MobiDB-lite"/>
    </source>
</evidence>
<keyword evidence="3" id="KW-0547">Nucleotide-binding</keyword>
<dbReference type="EMBL" id="MK500415">
    <property type="protein sequence ID" value="QBK89328.1"/>
    <property type="molecule type" value="Genomic_DNA"/>
</dbReference>
<dbReference type="Pfam" id="PF13245">
    <property type="entry name" value="AAA_19"/>
    <property type="match status" value="1"/>
</dbReference>
<dbReference type="Gene3D" id="3.40.50.300">
    <property type="entry name" value="P-loop containing nucleotide triphosphate hydrolases"/>
    <property type="match status" value="2"/>
</dbReference>
<dbReference type="InterPro" id="IPR014001">
    <property type="entry name" value="Helicase_ATP-bd"/>
</dbReference>
<dbReference type="PANTHER" id="PTHR11070">
    <property type="entry name" value="UVRD / RECB / PCRA DNA HELICASE FAMILY MEMBER"/>
    <property type="match status" value="1"/>
</dbReference>
<dbReference type="InterPro" id="IPR000212">
    <property type="entry name" value="DNA_helicase_UvrD/REP"/>
</dbReference>
<protein>
    <submittedName>
        <fullName evidence="3">UvrD/REP helicase</fullName>
    </submittedName>
</protein>
<keyword evidence="3" id="KW-0067">ATP-binding</keyword>
<gene>
    <name evidence="3" type="ORF">LCMiAC02_04230</name>
</gene>
<dbReference type="SMART" id="SM00487">
    <property type="entry name" value="DEXDc"/>
    <property type="match status" value="1"/>
</dbReference>
<dbReference type="GO" id="GO:0000725">
    <property type="term" value="P:recombinational repair"/>
    <property type="evidence" value="ECO:0007669"/>
    <property type="project" value="TreeGrafter"/>
</dbReference>
<dbReference type="GO" id="GO:0003677">
    <property type="term" value="F:DNA binding"/>
    <property type="evidence" value="ECO:0007669"/>
    <property type="project" value="InterPro"/>
</dbReference>
<dbReference type="SUPFAM" id="SSF52540">
    <property type="entry name" value="P-loop containing nucleoside triphosphate hydrolases"/>
    <property type="match status" value="1"/>
</dbReference>
<keyword evidence="3" id="KW-0378">Hydrolase</keyword>
<dbReference type="GO" id="GO:0005524">
    <property type="term" value="F:ATP binding"/>
    <property type="evidence" value="ECO:0007669"/>
    <property type="project" value="InterPro"/>
</dbReference>
<proteinExistence type="predicted"/>
<feature type="domain" description="Helicase ATP-binding" evidence="2">
    <location>
        <begin position="16"/>
        <end position="190"/>
    </location>
</feature>